<dbReference type="InterPro" id="IPR046357">
    <property type="entry name" value="PPIase_dom_sf"/>
</dbReference>
<dbReference type="Pfam" id="PF00254">
    <property type="entry name" value="FKBP_C"/>
    <property type="match status" value="2"/>
</dbReference>
<reference evidence="8" key="1">
    <citation type="submission" date="2023-06" db="EMBL/GenBank/DDBJ databases">
        <title>Genomic of Parafulvivirga corallium.</title>
        <authorList>
            <person name="Wang G."/>
        </authorList>
    </citation>
    <scope>NUCLEOTIDE SEQUENCE</scope>
    <source>
        <strain evidence="8">BMA10</strain>
    </source>
</reference>
<proteinExistence type="inferred from homology"/>
<feature type="domain" description="PPIase FKBP-type" evidence="7">
    <location>
        <begin position="83"/>
        <end position="173"/>
    </location>
</feature>
<dbReference type="GO" id="GO:0003755">
    <property type="term" value="F:peptidyl-prolyl cis-trans isomerase activity"/>
    <property type="evidence" value="ECO:0007669"/>
    <property type="project" value="UniProtKB-EC"/>
</dbReference>
<keyword evidence="9" id="KW-1185">Reference proteome</keyword>
<dbReference type="EC" id="5.2.1.8" evidence="3 6"/>
<dbReference type="EMBL" id="JAUJEA010000003">
    <property type="protein sequence ID" value="MDN5201510.1"/>
    <property type="molecule type" value="Genomic_DNA"/>
</dbReference>
<protein>
    <recommendedName>
        <fullName evidence="3 6">peptidylprolyl isomerase</fullName>
        <ecNumber evidence="3 6">5.2.1.8</ecNumber>
    </recommendedName>
</protein>
<dbReference type="SUPFAM" id="SSF54534">
    <property type="entry name" value="FKBP-like"/>
    <property type="match status" value="2"/>
</dbReference>
<accession>A0ABT8KPP0</accession>
<dbReference type="PANTHER" id="PTHR43811:SF19">
    <property type="entry name" value="39 KDA FK506-BINDING NUCLEAR PROTEIN"/>
    <property type="match status" value="1"/>
</dbReference>
<keyword evidence="4 6" id="KW-0697">Rotamase</keyword>
<dbReference type="PANTHER" id="PTHR43811">
    <property type="entry name" value="FKBP-TYPE PEPTIDYL-PROLYL CIS-TRANS ISOMERASE FKPA"/>
    <property type="match status" value="1"/>
</dbReference>
<dbReference type="RefSeq" id="WP_346751539.1">
    <property type="nucleotide sequence ID" value="NZ_JAUJEA010000003.1"/>
</dbReference>
<comment type="catalytic activity">
    <reaction evidence="1 6">
        <text>[protein]-peptidylproline (omega=180) = [protein]-peptidylproline (omega=0)</text>
        <dbReference type="Rhea" id="RHEA:16237"/>
        <dbReference type="Rhea" id="RHEA-COMP:10747"/>
        <dbReference type="Rhea" id="RHEA-COMP:10748"/>
        <dbReference type="ChEBI" id="CHEBI:83833"/>
        <dbReference type="ChEBI" id="CHEBI:83834"/>
        <dbReference type="EC" id="5.2.1.8"/>
    </reaction>
</comment>
<gene>
    <name evidence="8" type="ORF">QQ008_09065</name>
</gene>
<evidence type="ECO:0000256" key="6">
    <source>
        <dbReference type="PROSITE-ProRule" id="PRU00277"/>
    </source>
</evidence>
<evidence type="ECO:0000313" key="9">
    <source>
        <dbReference type="Proteomes" id="UP001172082"/>
    </source>
</evidence>
<dbReference type="PROSITE" id="PS51257">
    <property type="entry name" value="PROKAR_LIPOPROTEIN"/>
    <property type="match status" value="1"/>
</dbReference>
<organism evidence="8 9">
    <name type="scientific">Splendidivirga corallicola</name>
    <dbReference type="NCBI Taxonomy" id="3051826"/>
    <lineage>
        <taxon>Bacteria</taxon>
        <taxon>Pseudomonadati</taxon>
        <taxon>Bacteroidota</taxon>
        <taxon>Cytophagia</taxon>
        <taxon>Cytophagales</taxon>
        <taxon>Splendidivirgaceae</taxon>
        <taxon>Splendidivirga</taxon>
    </lineage>
</organism>
<evidence type="ECO:0000256" key="5">
    <source>
        <dbReference type="ARBA" id="ARBA00023235"/>
    </source>
</evidence>
<comment type="caution">
    <text evidence="8">The sequence shown here is derived from an EMBL/GenBank/DDBJ whole genome shotgun (WGS) entry which is preliminary data.</text>
</comment>
<dbReference type="InterPro" id="IPR001179">
    <property type="entry name" value="PPIase_FKBP_dom"/>
</dbReference>
<evidence type="ECO:0000259" key="7">
    <source>
        <dbReference type="PROSITE" id="PS50059"/>
    </source>
</evidence>
<keyword evidence="5 6" id="KW-0413">Isomerase</keyword>
<sequence>MLVTKRIFPNFLKSLSFLLLIGLFAGLSACVNTDEGFSNQAEIDDGLIQQHLTDNNITAEKSANGYYYRVIAENPQGQDIQAGDIVSIYYDLSLLDGTLLEKIERGSDPPAHILHGQGLVIPQGIDFALTEMKSGEKYEFFLPSQFAYNSYFYKQLIPQFALVRMVIEVDAIVSEAGQKSYEDGLINAYINDQDLTDVQPKEDGLYYQLLTTGEGELAQSLQRITVHYTGKLLDGTVFDTSVGKTPFDFVLGQNTVIQGWEKGLLLMKKGETARLIIPSHLAYGPNLFVVPQVIGEDLVNTQNVAPYPFDIPPYSPLVFDVEVLEIE</sequence>
<dbReference type="PROSITE" id="PS50059">
    <property type="entry name" value="FKBP_PPIASE"/>
    <property type="match status" value="2"/>
</dbReference>
<dbReference type="Gene3D" id="3.10.50.40">
    <property type="match status" value="2"/>
</dbReference>
<dbReference type="Proteomes" id="UP001172082">
    <property type="component" value="Unassembled WGS sequence"/>
</dbReference>
<name>A0ABT8KPP0_9BACT</name>
<feature type="domain" description="PPIase FKBP-type" evidence="7">
    <location>
        <begin position="221"/>
        <end position="327"/>
    </location>
</feature>
<comment type="similarity">
    <text evidence="2">Belongs to the FKBP-type PPIase family.</text>
</comment>
<evidence type="ECO:0000256" key="4">
    <source>
        <dbReference type="ARBA" id="ARBA00023110"/>
    </source>
</evidence>
<evidence type="ECO:0000313" key="8">
    <source>
        <dbReference type="EMBL" id="MDN5201510.1"/>
    </source>
</evidence>
<evidence type="ECO:0000256" key="2">
    <source>
        <dbReference type="ARBA" id="ARBA00006577"/>
    </source>
</evidence>
<evidence type="ECO:0000256" key="3">
    <source>
        <dbReference type="ARBA" id="ARBA00013194"/>
    </source>
</evidence>
<evidence type="ECO:0000256" key="1">
    <source>
        <dbReference type="ARBA" id="ARBA00000971"/>
    </source>
</evidence>